<protein>
    <submittedName>
        <fullName evidence="10">HAMP domain-containing protein</fullName>
    </submittedName>
</protein>
<feature type="domain" description="HAMP" evidence="9">
    <location>
        <begin position="206"/>
        <end position="259"/>
    </location>
</feature>
<keyword evidence="7" id="KW-1133">Transmembrane helix</keyword>
<evidence type="ECO:0000256" key="4">
    <source>
        <dbReference type="ARBA" id="ARBA00023224"/>
    </source>
</evidence>
<reference evidence="10 11" key="1">
    <citation type="submission" date="2020-02" db="EMBL/GenBank/DDBJ databases">
        <authorList>
            <person name="Gao J."/>
            <person name="Sun J."/>
        </authorList>
    </citation>
    <scope>NUCLEOTIDE SEQUENCE [LARGE SCALE GENOMIC DNA]</scope>
    <source>
        <strain evidence="10 11">7124</strain>
    </source>
</reference>
<evidence type="ECO:0000259" key="8">
    <source>
        <dbReference type="PROSITE" id="PS50111"/>
    </source>
</evidence>
<keyword evidence="2" id="KW-1003">Cell membrane</keyword>
<dbReference type="Gene3D" id="6.10.340.10">
    <property type="match status" value="1"/>
</dbReference>
<evidence type="ECO:0000256" key="7">
    <source>
        <dbReference type="SAM" id="Phobius"/>
    </source>
</evidence>
<dbReference type="InterPro" id="IPR004089">
    <property type="entry name" value="MCPsignal_dom"/>
</dbReference>
<name>A0A6M1PII2_9BACL</name>
<feature type="transmembrane region" description="Helical" evidence="7">
    <location>
        <begin position="187"/>
        <end position="205"/>
    </location>
</feature>
<dbReference type="SMART" id="SM00304">
    <property type="entry name" value="HAMP"/>
    <property type="match status" value="1"/>
</dbReference>
<proteinExistence type="inferred from homology"/>
<dbReference type="CDD" id="cd06225">
    <property type="entry name" value="HAMP"/>
    <property type="match status" value="1"/>
</dbReference>
<comment type="subcellular location">
    <subcellularLocation>
        <location evidence="1">Cell membrane</location>
    </subcellularLocation>
</comment>
<dbReference type="GO" id="GO:0005886">
    <property type="term" value="C:plasma membrane"/>
    <property type="evidence" value="ECO:0007669"/>
    <property type="project" value="UniProtKB-SubCell"/>
</dbReference>
<dbReference type="EMBL" id="JAAKGU010000002">
    <property type="protein sequence ID" value="NGM82198.1"/>
    <property type="molecule type" value="Genomic_DNA"/>
</dbReference>
<dbReference type="Pfam" id="PF00015">
    <property type="entry name" value="MCPsignal"/>
    <property type="match status" value="1"/>
</dbReference>
<dbReference type="InterPro" id="IPR004090">
    <property type="entry name" value="Chemotax_Me-accpt_rcpt"/>
</dbReference>
<evidence type="ECO:0000259" key="9">
    <source>
        <dbReference type="PROSITE" id="PS50885"/>
    </source>
</evidence>
<evidence type="ECO:0000256" key="3">
    <source>
        <dbReference type="ARBA" id="ARBA00023136"/>
    </source>
</evidence>
<keyword evidence="7" id="KW-0812">Transmembrane</keyword>
<dbReference type="Gene3D" id="1.10.287.950">
    <property type="entry name" value="Methyl-accepting chemotaxis protein"/>
    <property type="match status" value="1"/>
</dbReference>
<dbReference type="PRINTS" id="PR00260">
    <property type="entry name" value="CHEMTRNSDUCR"/>
</dbReference>
<accession>A0A6M1PII2</accession>
<dbReference type="PANTHER" id="PTHR32089">
    <property type="entry name" value="METHYL-ACCEPTING CHEMOTAXIS PROTEIN MCPB"/>
    <property type="match status" value="1"/>
</dbReference>
<dbReference type="GO" id="GO:0004888">
    <property type="term" value="F:transmembrane signaling receptor activity"/>
    <property type="evidence" value="ECO:0007669"/>
    <property type="project" value="InterPro"/>
</dbReference>
<dbReference type="PANTHER" id="PTHR32089:SF112">
    <property type="entry name" value="LYSOZYME-LIKE PROTEIN-RELATED"/>
    <property type="match status" value="1"/>
</dbReference>
<organism evidence="10 11">
    <name type="scientific">Paenibacillus apii</name>
    <dbReference type="NCBI Taxonomy" id="1850370"/>
    <lineage>
        <taxon>Bacteria</taxon>
        <taxon>Bacillati</taxon>
        <taxon>Bacillota</taxon>
        <taxon>Bacilli</taxon>
        <taxon>Bacillales</taxon>
        <taxon>Paenibacillaceae</taxon>
        <taxon>Paenibacillus</taxon>
    </lineage>
</organism>
<dbReference type="Proteomes" id="UP000480151">
    <property type="component" value="Unassembled WGS sequence"/>
</dbReference>
<dbReference type="Pfam" id="PF00672">
    <property type="entry name" value="HAMP"/>
    <property type="match status" value="1"/>
</dbReference>
<dbReference type="AlphaFoldDB" id="A0A6M1PII2"/>
<evidence type="ECO:0000256" key="2">
    <source>
        <dbReference type="ARBA" id="ARBA00022475"/>
    </source>
</evidence>
<keyword evidence="4 6" id="KW-0807">Transducer</keyword>
<gene>
    <name evidence="10" type="ORF">G5B47_07205</name>
</gene>
<dbReference type="RefSeq" id="WP_165096142.1">
    <property type="nucleotide sequence ID" value="NZ_JAAKGU010000002.1"/>
</dbReference>
<evidence type="ECO:0000313" key="11">
    <source>
        <dbReference type="Proteomes" id="UP000480151"/>
    </source>
</evidence>
<dbReference type="InterPro" id="IPR003660">
    <property type="entry name" value="HAMP_dom"/>
</dbReference>
<keyword evidence="11" id="KW-1185">Reference proteome</keyword>
<evidence type="ECO:0000256" key="1">
    <source>
        <dbReference type="ARBA" id="ARBA00004236"/>
    </source>
</evidence>
<dbReference type="GO" id="GO:0006935">
    <property type="term" value="P:chemotaxis"/>
    <property type="evidence" value="ECO:0007669"/>
    <property type="project" value="InterPro"/>
</dbReference>
<comment type="caution">
    <text evidence="10">The sequence shown here is derived from an EMBL/GenBank/DDBJ whole genome shotgun (WGS) entry which is preliminary data.</text>
</comment>
<evidence type="ECO:0000256" key="6">
    <source>
        <dbReference type="PROSITE-ProRule" id="PRU00284"/>
    </source>
</evidence>
<feature type="domain" description="Methyl-accepting transducer" evidence="8">
    <location>
        <begin position="278"/>
        <end position="514"/>
    </location>
</feature>
<comment type="similarity">
    <text evidence="5">Belongs to the methyl-accepting chemotaxis (MCP) protein family.</text>
</comment>
<dbReference type="CDD" id="cd11386">
    <property type="entry name" value="MCP_signal"/>
    <property type="match status" value="1"/>
</dbReference>
<dbReference type="SUPFAM" id="SSF58104">
    <property type="entry name" value="Methyl-accepting chemotaxis protein (MCP) signaling domain"/>
    <property type="match status" value="1"/>
</dbReference>
<dbReference type="GO" id="GO:0007165">
    <property type="term" value="P:signal transduction"/>
    <property type="evidence" value="ECO:0007669"/>
    <property type="project" value="UniProtKB-KW"/>
</dbReference>
<sequence length="565" mass="60536">MKLATKLTWMMLLVLLLVGSSIGFFGYRAAYNQLDEAAGIELVGCANITTGLVDPAQIAALAAGDTSKLGAIEDRISWIVGHKPIFKEAFILSLDGKIIAADKNLKARGYKAGDSFYLNDEDKKMITTMKHSTYSKVYTYQGTSLKTGYGPIYQDHDPTKPIVALMAINFEGPLVQERTLEIMKQPLIIGASILVAAILIAYFFIRRMVSPLTKLSRAVNHVAHGDLTQEALLLTSKDEIGKLAADFNGMKDNLSRLITEVNDTSLQVASSSQELSASAQETNRSGEHTVNVTIELAEGAQVQLRHLESSYQAVQEMSGFIAEIAINADQAMKDAVCGADKARSGRESMDSTTEQMKVMRGSIDDLSGIIHTLSGHSKEIESIVGTIASIAAETNLLALNAAIEAARAGEEGRGFAVVANSVRKLAERSGDSARQIGELLGLIVAQMDLAGETMNRSNVEMQHGTEMVTSAGESFTEIEKAVSAMASQSREISETVQQLTEIAGGLVDAIQNTVSVSNQTAEGAESLSATSQQQLAAMQEVEASSAFLSSLSDKLQKLVEQFKVA</sequence>
<dbReference type="SMART" id="SM00283">
    <property type="entry name" value="MA"/>
    <property type="match status" value="1"/>
</dbReference>
<keyword evidence="3 7" id="KW-0472">Membrane</keyword>
<dbReference type="PROSITE" id="PS50111">
    <property type="entry name" value="CHEMOTAXIS_TRANSDUC_2"/>
    <property type="match status" value="1"/>
</dbReference>
<evidence type="ECO:0000313" key="10">
    <source>
        <dbReference type="EMBL" id="NGM82198.1"/>
    </source>
</evidence>
<dbReference type="PROSITE" id="PS50885">
    <property type="entry name" value="HAMP"/>
    <property type="match status" value="1"/>
</dbReference>
<evidence type="ECO:0000256" key="5">
    <source>
        <dbReference type="ARBA" id="ARBA00029447"/>
    </source>
</evidence>